<dbReference type="PANTHER" id="PTHR31371">
    <property type="entry name" value="BNAC09G50660D PROTEIN"/>
    <property type="match status" value="1"/>
</dbReference>
<reference evidence="4 5" key="1">
    <citation type="submission" date="2023-10" db="EMBL/GenBank/DDBJ databases">
        <title>Chromosome-scale genome assembly provides insights into flower coloration mechanisms of Canna indica.</title>
        <authorList>
            <person name="Li C."/>
        </authorList>
    </citation>
    <scope>NUCLEOTIDE SEQUENCE [LARGE SCALE GENOMIC DNA]</scope>
    <source>
        <tissue evidence="4">Flower</tissue>
    </source>
</reference>
<feature type="region of interest" description="Disordered" evidence="1">
    <location>
        <begin position="290"/>
        <end position="327"/>
    </location>
</feature>
<dbReference type="Pfam" id="PF05003">
    <property type="entry name" value="DUF668"/>
    <property type="match status" value="1"/>
</dbReference>
<dbReference type="InterPro" id="IPR021864">
    <property type="entry name" value="DUF3475"/>
</dbReference>
<feature type="domain" description="DUF668" evidence="2">
    <location>
        <begin position="392"/>
        <end position="483"/>
    </location>
</feature>
<dbReference type="PANTHER" id="PTHR31371:SF20">
    <property type="entry name" value="OS12G0146500 PROTEIN"/>
    <property type="match status" value="1"/>
</dbReference>
<dbReference type="Proteomes" id="UP001327560">
    <property type="component" value="Chromosome 3"/>
</dbReference>
<dbReference type="Pfam" id="PF11961">
    <property type="entry name" value="DUF3475"/>
    <property type="match status" value="1"/>
</dbReference>
<evidence type="ECO:0008006" key="6">
    <source>
        <dbReference type="Google" id="ProtNLM"/>
    </source>
</evidence>
<accession>A0AAQ3QAT4</accession>
<evidence type="ECO:0000313" key="5">
    <source>
        <dbReference type="Proteomes" id="UP001327560"/>
    </source>
</evidence>
<protein>
    <recommendedName>
        <fullName evidence="6">DUF668 domain-containing protein</fullName>
    </recommendedName>
</protein>
<evidence type="ECO:0000259" key="3">
    <source>
        <dbReference type="Pfam" id="PF11961"/>
    </source>
</evidence>
<dbReference type="EMBL" id="CP136892">
    <property type="protein sequence ID" value="WOL02263.1"/>
    <property type="molecule type" value="Genomic_DNA"/>
</dbReference>
<evidence type="ECO:0000259" key="2">
    <source>
        <dbReference type="Pfam" id="PF05003"/>
    </source>
</evidence>
<dbReference type="InterPro" id="IPR007700">
    <property type="entry name" value="DUF668"/>
</dbReference>
<sequence>MRRVKSESWLGRIGLVRGGGWKKAEPDKSAAIGVLAFEVGRLMSRVAQLWYALGDDRVDRLRDEVVRLEGVRRLVTDDDDFLLAIAAAEMMDAVGFLADSVASLGRRCSDPVLQRFDAAFADLVKTGADPYGFEYTRRKMESKVKKMERFVAAGANLYQELEVLTDMEQSLRRMLAIPDAGHSHHGSVAGFKHKVVWQRQQVKRLREASLWVRTYDYVVRLLGCSLFSVVGRIALVFGSQLNNEAAKCSGDRQKPAARLTRSHSVAGLIPSPTDSFEVVTGHEKIRGQCVIDKTGLPPPPPSKKQQSFRAKRPAGSDRPSDGCLFGGNGPVIAQSRTTLDNGIRKSSVTPLAIDAADEASSETKLGGNNVNMKLFSSMIDHRFRLLNAPTSTLGGAALALHYANVIVVIEKFTTSPHLIGPDARGDLYSMLTTSIKAALRARLKSYAENLASSVYDPVLVADWSVAMTRILEWLAPLAHNTIKWQTERSFEQQSLVSSSNVLLLQTLYFANQKKAEDAITELLVGLNYMWRYRRELSAKTTLECTGSRNFDDGSQIQFGLEACPAMS</sequence>
<dbReference type="GO" id="GO:0045927">
    <property type="term" value="P:positive regulation of growth"/>
    <property type="evidence" value="ECO:0007669"/>
    <property type="project" value="InterPro"/>
</dbReference>
<evidence type="ECO:0000313" key="4">
    <source>
        <dbReference type="EMBL" id="WOL02263.1"/>
    </source>
</evidence>
<proteinExistence type="predicted"/>
<evidence type="ECO:0000256" key="1">
    <source>
        <dbReference type="SAM" id="MobiDB-lite"/>
    </source>
</evidence>
<feature type="domain" description="DUF3475" evidence="3">
    <location>
        <begin position="34"/>
        <end position="90"/>
    </location>
</feature>
<keyword evidence="5" id="KW-1185">Reference proteome</keyword>
<dbReference type="AlphaFoldDB" id="A0AAQ3QAT4"/>
<organism evidence="4 5">
    <name type="scientific">Canna indica</name>
    <name type="common">Indian-shot</name>
    <dbReference type="NCBI Taxonomy" id="4628"/>
    <lineage>
        <taxon>Eukaryota</taxon>
        <taxon>Viridiplantae</taxon>
        <taxon>Streptophyta</taxon>
        <taxon>Embryophyta</taxon>
        <taxon>Tracheophyta</taxon>
        <taxon>Spermatophyta</taxon>
        <taxon>Magnoliopsida</taxon>
        <taxon>Liliopsida</taxon>
        <taxon>Zingiberales</taxon>
        <taxon>Cannaceae</taxon>
        <taxon>Canna</taxon>
    </lineage>
</organism>
<gene>
    <name evidence="4" type="ORF">Cni_G10982</name>
</gene>
<name>A0AAQ3QAT4_9LILI</name>